<evidence type="ECO:0000256" key="3">
    <source>
        <dbReference type="ARBA" id="ARBA00022692"/>
    </source>
</evidence>
<comment type="subcellular location">
    <subcellularLocation>
        <location evidence="1">Membrane</location>
        <topology evidence="1">Multi-pass membrane protein</topology>
    </subcellularLocation>
</comment>
<gene>
    <name evidence="8" type="ORF">Ari01nite_11140</name>
</gene>
<feature type="domain" description="GtrA/DPMS transmembrane" evidence="7">
    <location>
        <begin position="9"/>
        <end position="123"/>
    </location>
</feature>
<dbReference type="RefSeq" id="WP_203779953.1">
    <property type="nucleotide sequence ID" value="NZ_BOMV01000007.1"/>
</dbReference>
<evidence type="ECO:0000259" key="7">
    <source>
        <dbReference type="Pfam" id="PF04138"/>
    </source>
</evidence>
<dbReference type="Proteomes" id="UP000636960">
    <property type="component" value="Unassembled WGS sequence"/>
</dbReference>
<evidence type="ECO:0000256" key="4">
    <source>
        <dbReference type="ARBA" id="ARBA00022989"/>
    </source>
</evidence>
<evidence type="ECO:0000313" key="9">
    <source>
        <dbReference type="Proteomes" id="UP000636960"/>
    </source>
</evidence>
<accession>A0A919JUS2</accession>
<evidence type="ECO:0000256" key="2">
    <source>
        <dbReference type="ARBA" id="ARBA00009399"/>
    </source>
</evidence>
<proteinExistence type="inferred from homology"/>
<keyword evidence="9" id="KW-1185">Reference proteome</keyword>
<name>A0A919JUS2_9ACTN</name>
<organism evidence="8 9">
    <name type="scientific">Paractinoplanes rishiriensis</name>
    <dbReference type="NCBI Taxonomy" id="1050105"/>
    <lineage>
        <taxon>Bacteria</taxon>
        <taxon>Bacillati</taxon>
        <taxon>Actinomycetota</taxon>
        <taxon>Actinomycetes</taxon>
        <taxon>Micromonosporales</taxon>
        <taxon>Micromonosporaceae</taxon>
        <taxon>Paractinoplanes</taxon>
    </lineage>
</organism>
<comment type="similarity">
    <text evidence="2">Belongs to the GtrA family.</text>
</comment>
<reference evidence="8" key="1">
    <citation type="submission" date="2021-01" db="EMBL/GenBank/DDBJ databases">
        <title>Whole genome shotgun sequence of Actinoplanes rishiriensis NBRC 108556.</title>
        <authorList>
            <person name="Komaki H."/>
            <person name="Tamura T."/>
        </authorList>
    </citation>
    <scope>NUCLEOTIDE SEQUENCE</scope>
    <source>
        <strain evidence="8">NBRC 108556</strain>
    </source>
</reference>
<dbReference type="AlphaFoldDB" id="A0A919JUS2"/>
<comment type="caution">
    <text evidence="8">The sequence shown here is derived from an EMBL/GenBank/DDBJ whole genome shotgun (WGS) entry which is preliminary data.</text>
</comment>
<evidence type="ECO:0000256" key="6">
    <source>
        <dbReference type="SAM" id="Phobius"/>
    </source>
</evidence>
<dbReference type="InterPro" id="IPR051401">
    <property type="entry name" value="GtrA_CellWall_Glycosyl"/>
</dbReference>
<feature type="transmembrane region" description="Helical" evidence="6">
    <location>
        <begin position="72"/>
        <end position="91"/>
    </location>
</feature>
<dbReference type="GO" id="GO:0000271">
    <property type="term" value="P:polysaccharide biosynthetic process"/>
    <property type="evidence" value="ECO:0007669"/>
    <property type="project" value="InterPro"/>
</dbReference>
<dbReference type="PANTHER" id="PTHR38459">
    <property type="entry name" value="PROPHAGE BACTOPRENOL-LINKED GLUCOSE TRANSLOCASE HOMOLOG"/>
    <property type="match status" value="1"/>
</dbReference>
<dbReference type="EMBL" id="BOMV01000007">
    <property type="protein sequence ID" value="GIE93649.1"/>
    <property type="molecule type" value="Genomic_DNA"/>
</dbReference>
<dbReference type="Pfam" id="PF04138">
    <property type="entry name" value="GtrA_DPMS_TM"/>
    <property type="match status" value="1"/>
</dbReference>
<keyword evidence="3 6" id="KW-0812">Transmembrane</keyword>
<feature type="transmembrane region" description="Helical" evidence="6">
    <location>
        <begin position="7"/>
        <end position="29"/>
    </location>
</feature>
<dbReference type="PANTHER" id="PTHR38459:SF1">
    <property type="entry name" value="PROPHAGE BACTOPRENOL-LINKED GLUCOSE TRANSLOCASE HOMOLOG"/>
    <property type="match status" value="1"/>
</dbReference>
<feature type="transmembrane region" description="Helical" evidence="6">
    <location>
        <begin position="41"/>
        <end position="60"/>
    </location>
</feature>
<keyword evidence="5 6" id="KW-0472">Membrane</keyword>
<evidence type="ECO:0000256" key="5">
    <source>
        <dbReference type="ARBA" id="ARBA00023136"/>
    </source>
</evidence>
<evidence type="ECO:0000256" key="1">
    <source>
        <dbReference type="ARBA" id="ARBA00004141"/>
    </source>
</evidence>
<protein>
    <recommendedName>
        <fullName evidence="7">GtrA/DPMS transmembrane domain-containing protein</fullName>
    </recommendedName>
</protein>
<sequence length="128" mass="13348">MNGLGRLVRYGISGGASALTHFGIGLALAEGAQVRPVVASTAGFVASILVSYGLQHAWVFRSSAGHAVAGSRFLTVTAVAFALNTIVLWCGTELMAAPYPLVQGVALVAIPVVNYTLNSRWTFRVRSG</sequence>
<feature type="transmembrane region" description="Helical" evidence="6">
    <location>
        <begin position="97"/>
        <end position="117"/>
    </location>
</feature>
<dbReference type="GO" id="GO:0005886">
    <property type="term" value="C:plasma membrane"/>
    <property type="evidence" value="ECO:0007669"/>
    <property type="project" value="TreeGrafter"/>
</dbReference>
<keyword evidence="4 6" id="KW-1133">Transmembrane helix</keyword>
<dbReference type="InterPro" id="IPR007267">
    <property type="entry name" value="GtrA_DPMS_TM"/>
</dbReference>
<evidence type="ECO:0000313" key="8">
    <source>
        <dbReference type="EMBL" id="GIE93649.1"/>
    </source>
</evidence>